<sequence length="358" mass="41535">MVNQQNTENSIAMVNQQNAESSIAMDNQQNAESSIAMDNQQNAESSIAIENQHIKNELATYPSYRIFSSQSTIWNRMDANAFVEFRNESGQVIGTATVHELRFSTSNPPTLNFEWEKKVCFWRPMNVSVYLDQQQITTIQTMTDYFDHTYCVEIEPNQLVIELEDHPNPQISFFEQNHQNRLIDIIELNEMRRTHAVLHLVMKKKLLFRGNNQLRIWSYSNVYPINRGKISEKETKTDILAQKQCLLIGPNEWPIHLDGNDQIFFYAKRSGNSKLLGTATVQLLREAYEYNTVIDFSDLTQGARFYSRHENGLLSYSSQKNHNRFCYDANDTLVYYIQSNGREFNVDANGNYHLVRGA</sequence>
<name>A0ABD2LA43_9BILA</name>
<dbReference type="EMBL" id="JBICBT010000487">
    <property type="protein sequence ID" value="KAL3112023.1"/>
    <property type="molecule type" value="Genomic_DNA"/>
</dbReference>
<reference evidence="1 2" key="1">
    <citation type="submission" date="2024-10" db="EMBL/GenBank/DDBJ databases">
        <authorList>
            <person name="Kim D."/>
        </authorList>
    </citation>
    <scope>NUCLEOTIDE SEQUENCE [LARGE SCALE GENOMIC DNA]</scope>
    <source>
        <strain evidence="1">BH-2024</strain>
    </source>
</reference>
<dbReference type="Proteomes" id="UP001620626">
    <property type="component" value="Unassembled WGS sequence"/>
</dbReference>
<protein>
    <submittedName>
        <fullName evidence="1">Uncharacterized protein</fullName>
    </submittedName>
</protein>
<evidence type="ECO:0000313" key="2">
    <source>
        <dbReference type="Proteomes" id="UP001620626"/>
    </source>
</evidence>
<keyword evidence="2" id="KW-1185">Reference proteome</keyword>
<organism evidence="1 2">
    <name type="scientific">Heterodera trifolii</name>
    <dbReference type="NCBI Taxonomy" id="157864"/>
    <lineage>
        <taxon>Eukaryota</taxon>
        <taxon>Metazoa</taxon>
        <taxon>Ecdysozoa</taxon>
        <taxon>Nematoda</taxon>
        <taxon>Chromadorea</taxon>
        <taxon>Rhabditida</taxon>
        <taxon>Tylenchina</taxon>
        <taxon>Tylenchomorpha</taxon>
        <taxon>Tylenchoidea</taxon>
        <taxon>Heteroderidae</taxon>
        <taxon>Heteroderinae</taxon>
        <taxon>Heterodera</taxon>
    </lineage>
</organism>
<gene>
    <name evidence="1" type="ORF">niasHT_011301</name>
</gene>
<accession>A0ABD2LA43</accession>
<comment type="caution">
    <text evidence="1">The sequence shown here is derived from an EMBL/GenBank/DDBJ whole genome shotgun (WGS) entry which is preliminary data.</text>
</comment>
<evidence type="ECO:0000313" key="1">
    <source>
        <dbReference type="EMBL" id="KAL3112023.1"/>
    </source>
</evidence>
<dbReference type="AlphaFoldDB" id="A0ABD2LA43"/>
<proteinExistence type="predicted"/>